<sequence length="122" mass="12856">MGLIVSIYRRAAADHPGDIIKLDSVDCTNGGVTSKVAQLTLVNVDGPFDPNPSRPAAYLVKGNVPGAVKIVPATETGEMDTRWLMAGGNFAGTTDSRFNEAVERLGGPRFGGPVSVHDRYEG</sequence>
<protein>
    <submittedName>
        <fullName evidence="1">Uncharacterized protein</fullName>
    </submittedName>
</protein>
<reference evidence="1" key="1">
    <citation type="submission" date="2022-05" db="EMBL/GenBank/DDBJ databases">
        <authorList>
            <person name="Friedrich I."/>
            <person name="Poehlein A."/>
            <person name="Schneider D."/>
            <person name="Hertel R."/>
            <person name="Daniel R."/>
        </authorList>
    </citation>
    <scope>NUCLEOTIDE SEQUENCE</scope>
</reference>
<name>A0A9E7SJF7_9CAUD</name>
<organism evidence="1 2">
    <name type="scientific">Brevundimonas phage vB_BpoS-Kabachok</name>
    <dbReference type="NCBI Taxonomy" id="2948600"/>
    <lineage>
        <taxon>Viruses</taxon>
        <taxon>Duplodnaviria</taxon>
        <taxon>Heunggongvirae</taxon>
        <taxon>Uroviricota</taxon>
        <taxon>Caudoviricetes</taxon>
        <taxon>Jeanschmidtviridae</taxon>
        <taxon>Marchewkavirus</taxon>
        <taxon>Marchewkavirus kabachok</taxon>
    </lineage>
</organism>
<dbReference type="EMBL" id="ON529852">
    <property type="protein sequence ID" value="USN14363.1"/>
    <property type="molecule type" value="Genomic_DNA"/>
</dbReference>
<keyword evidence="2" id="KW-1185">Reference proteome</keyword>
<evidence type="ECO:0000313" key="2">
    <source>
        <dbReference type="Proteomes" id="UP001056685"/>
    </source>
</evidence>
<accession>A0A9E7SJF7</accession>
<dbReference type="Proteomes" id="UP001056685">
    <property type="component" value="Segment"/>
</dbReference>
<evidence type="ECO:0000313" key="1">
    <source>
        <dbReference type="EMBL" id="USN14363.1"/>
    </source>
</evidence>
<gene>
    <name evidence="1" type="ORF">KABACHOK_05500</name>
</gene>
<proteinExistence type="predicted"/>